<dbReference type="AlphaFoldDB" id="A0A5J6FNZ1"/>
<evidence type="ECO:0000313" key="3">
    <source>
        <dbReference type="Proteomes" id="UP000326178"/>
    </source>
</evidence>
<proteinExistence type="predicted"/>
<dbReference type="KEGG" id="snk:CP967_17640"/>
<dbReference type="Proteomes" id="UP000326178">
    <property type="component" value="Chromosome"/>
</dbReference>
<dbReference type="EMBL" id="CP023702">
    <property type="protein sequence ID" value="QEU76610.1"/>
    <property type="molecule type" value="Genomic_DNA"/>
</dbReference>
<organism evidence="2 3">
    <name type="scientific">Streptomyces nitrosporeus</name>
    <dbReference type="NCBI Taxonomy" id="28894"/>
    <lineage>
        <taxon>Bacteria</taxon>
        <taxon>Bacillati</taxon>
        <taxon>Actinomycetota</taxon>
        <taxon>Actinomycetes</taxon>
        <taxon>Kitasatosporales</taxon>
        <taxon>Streptomycetaceae</taxon>
        <taxon>Streptomyces</taxon>
    </lineage>
</organism>
<gene>
    <name evidence="2" type="ORF">CP967_17640</name>
</gene>
<keyword evidence="3" id="KW-1185">Reference proteome</keyword>
<protein>
    <submittedName>
        <fullName evidence="2">Uncharacterized protein</fullName>
    </submittedName>
</protein>
<sequence>MAGEETWFWSVSHRHPECREVLSLRREGGPTALRIVFREGPGRIVSGGYAWHDGLVGTAHGPDLNLHEPGVVRRLLDEAKARGLVREGRSDPEADGWPLLDAVAEGRAPE</sequence>
<evidence type="ECO:0000256" key="1">
    <source>
        <dbReference type="SAM" id="MobiDB-lite"/>
    </source>
</evidence>
<reference evidence="2 3" key="1">
    <citation type="submission" date="2017-09" db="EMBL/GenBank/DDBJ databases">
        <authorList>
            <person name="Lee N."/>
            <person name="Cho B.-K."/>
        </authorList>
    </citation>
    <scope>NUCLEOTIDE SEQUENCE [LARGE SCALE GENOMIC DNA]</scope>
    <source>
        <strain evidence="2 3">ATCC 12769</strain>
    </source>
</reference>
<accession>A0A5J6FNZ1</accession>
<dbReference type="OrthoDB" id="4547174at2"/>
<name>A0A5J6FNZ1_9ACTN</name>
<evidence type="ECO:0000313" key="2">
    <source>
        <dbReference type="EMBL" id="QEU76610.1"/>
    </source>
</evidence>
<feature type="region of interest" description="Disordered" evidence="1">
    <location>
        <begin position="86"/>
        <end position="110"/>
    </location>
</feature>